<evidence type="ECO:0000313" key="1">
    <source>
        <dbReference type="EMBL" id="BCE39682.1"/>
    </source>
</evidence>
<name>A0A809YH43_9BRAD</name>
<dbReference type="EMBL" id="AP023093">
    <property type="protein sequence ID" value="BCE39682.1"/>
    <property type="molecule type" value="Genomic_DNA"/>
</dbReference>
<accession>A0A809YH43</accession>
<proteinExistence type="predicted"/>
<reference evidence="1" key="1">
    <citation type="submission" date="2020-05" db="EMBL/GenBank/DDBJ databases">
        <title>Complete genome sequence of Bradyrhizobium diazoefficiens XF3 isolated from soybean nodule.</title>
        <authorList>
            <person name="Noda R."/>
            <person name="Kakizaki K."/>
            <person name="Minamisawa K."/>
        </authorList>
    </citation>
    <scope>NUCLEOTIDE SEQUENCE</scope>
    <source>
        <strain evidence="1">XF3</strain>
    </source>
</reference>
<organism evidence="1">
    <name type="scientific">Bradyrhizobium diazoefficiens</name>
    <dbReference type="NCBI Taxonomy" id="1355477"/>
    <lineage>
        <taxon>Bacteria</taxon>
        <taxon>Pseudomonadati</taxon>
        <taxon>Pseudomonadota</taxon>
        <taxon>Alphaproteobacteria</taxon>
        <taxon>Hyphomicrobiales</taxon>
        <taxon>Nitrobacteraceae</taxon>
        <taxon>Bradyrhizobium</taxon>
    </lineage>
</organism>
<dbReference type="RefSeq" id="WP_182871728.1">
    <property type="nucleotide sequence ID" value="NZ_AP022639.1"/>
</dbReference>
<protein>
    <submittedName>
        <fullName evidence="1">Uncharacterized protein</fullName>
    </submittedName>
</protein>
<dbReference type="AlphaFoldDB" id="A0A809YH43"/>
<sequence length="116" mass="13176">MTNPSVKTYCVTFGVVEVNIAAVVQYLFDSADILAFWNYVPLVYCVKSRLSARDLAVKLKSFFPQTGPYLIAEINPQNVDGILPNEAWEWFYLDHHQKTHAPTFHFPPTLEAPKSS</sequence>
<gene>
    <name evidence="1" type="ORF">XF3B_47130</name>
</gene>